<gene>
    <name evidence="2" type="ORF">Kalk_10685</name>
</gene>
<keyword evidence="1" id="KW-0732">Signal</keyword>
<evidence type="ECO:0000313" key="3">
    <source>
        <dbReference type="Proteomes" id="UP000235116"/>
    </source>
</evidence>
<keyword evidence="3" id="KW-1185">Reference proteome</keyword>
<dbReference type="PROSITE" id="PS51257">
    <property type="entry name" value="PROKAR_LIPOPROTEIN"/>
    <property type="match status" value="1"/>
</dbReference>
<evidence type="ECO:0008006" key="4">
    <source>
        <dbReference type="Google" id="ProtNLM"/>
    </source>
</evidence>
<evidence type="ECO:0000313" key="2">
    <source>
        <dbReference type="EMBL" id="AUM12858.1"/>
    </source>
</evidence>
<dbReference type="EMBL" id="CP022684">
    <property type="protein sequence ID" value="AUM12858.1"/>
    <property type="molecule type" value="Genomic_DNA"/>
</dbReference>
<dbReference type="Proteomes" id="UP000235116">
    <property type="component" value="Chromosome"/>
</dbReference>
<name>A0A2K9LKI7_9GAMM</name>
<protein>
    <recommendedName>
        <fullName evidence="4">Bacterial virulence factor lipase N-terminal domain-containing protein</fullName>
    </recommendedName>
</protein>
<dbReference type="KEGG" id="kak:Kalk_10685"/>
<dbReference type="AlphaFoldDB" id="A0A2K9LKI7"/>
<feature type="chain" id="PRO_5014992168" description="Bacterial virulence factor lipase N-terminal domain-containing protein" evidence="1">
    <location>
        <begin position="25"/>
        <end position="705"/>
    </location>
</feature>
<evidence type="ECO:0000256" key="1">
    <source>
        <dbReference type="SAM" id="SignalP"/>
    </source>
</evidence>
<dbReference type="InterPro" id="IPR029058">
    <property type="entry name" value="AB_hydrolase_fold"/>
</dbReference>
<dbReference type="Gene3D" id="3.40.50.1820">
    <property type="entry name" value="alpha/beta hydrolase"/>
    <property type="match status" value="1"/>
</dbReference>
<organism evidence="2 3">
    <name type="scientific">Ketobacter alkanivorans</name>
    <dbReference type="NCBI Taxonomy" id="1917421"/>
    <lineage>
        <taxon>Bacteria</taxon>
        <taxon>Pseudomonadati</taxon>
        <taxon>Pseudomonadota</taxon>
        <taxon>Gammaproteobacteria</taxon>
        <taxon>Pseudomonadales</taxon>
        <taxon>Ketobacteraceae</taxon>
        <taxon>Ketobacter</taxon>
    </lineage>
</organism>
<reference evidence="3" key="1">
    <citation type="submission" date="2017-08" db="EMBL/GenBank/DDBJ databases">
        <title>Direct submision.</title>
        <authorList>
            <person name="Kim S.-J."/>
            <person name="Rhee S.-K."/>
        </authorList>
    </citation>
    <scope>NUCLEOTIDE SEQUENCE [LARGE SCALE GENOMIC DNA]</scope>
    <source>
        <strain evidence="3">GI5</strain>
    </source>
</reference>
<feature type="signal peptide" evidence="1">
    <location>
        <begin position="1"/>
        <end position="24"/>
    </location>
</feature>
<accession>A0A2K9LKI7</accession>
<sequence length="705" mass="76667">MLLMKKNATAALGLVGLIALGSLAGCKSTTSTNVAMKMNVAGTDASVDSATSNSATAGNFYNNGFPTDLRLNEDGSININDFPRRFHILTNTYVNGIRNNINIGGYHTISPIYIPFTGAIDVDSLPDADLEYARADSPIQVVDVDPDSAEYGRRFPLEISMTTKADSYRPMDLLQIIPTLGINLRPGTTYAAFVTDQVPLPEGNTIEQNEQLAGLLNPADAQVPLSSRAVEVYAPLRDYMAQQGLDASSIIGATVWTTGDPTVKLRKGAEYAASLPIAPATDVTLLEEFPDYCIVQGFVEVPGFQRGAIPYILTGGQVDWDENGNPVQQYTRNAEFIVTIPKTQTMPAEGFPMLYYHHGAGGNAEQVFTRGKYLRTAIDIVVPYKVLDRGNGPSQIAAERGWASSGFAGHMSLDHLGLVLGFGMFGYNVFNPVALYNNYYQMVWERTYFRRFLNQLELDAGLCPDADTGGATAFRINPDMQMLMGQSLGNWTSSLQLAADPEPFEGVLFTGMAGTWMKLFTNSSTFRTAMSAGVINLLPGQKLDEAHPFLMLMEWLMGGADVVPHMDNILRYPLKEAPHVLAISGIDDQGSGEPVQRTHMLAVGEDLAGPDLGDTYDTTLFPHLEIGGARQLPYPVVNNFEVPGQGPRTAVIVRYENTVLPDHNGHHVTFDMEGTKHQYGCFMEHLAEGRAPIVGEGWIQGGPCL</sequence>
<proteinExistence type="predicted"/>